<dbReference type="Pfam" id="PF10602">
    <property type="entry name" value="RPN7"/>
    <property type="match status" value="1"/>
</dbReference>
<dbReference type="InterPro" id="IPR045135">
    <property type="entry name" value="Rpn7_N"/>
</dbReference>
<name>A0A2K3D0E5_CHLRE</name>
<gene>
    <name evidence="6" type="ORF">CHLRE_13g581450v5</name>
</gene>
<evidence type="ECO:0000256" key="2">
    <source>
        <dbReference type="ARBA" id="ARBA00005717"/>
    </source>
</evidence>
<protein>
    <recommendedName>
        <fullName evidence="4">26S proteasome regulatory subunit RPN7</fullName>
    </recommendedName>
</protein>
<dbReference type="ExpressionAtlas" id="A0A2K3D0E5">
    <property type="expression patterns" value="baseline"/>
</dbReference>
<dbReference type="GeneID" id="5719324"/>
<proteinExistence type="inferred from homology"/>
<dbReference type="InParanoid" id="A0A2K3D0E5"/>
<dbReference type="InterPro" id="IPR036390">
    <property type="entry name" value="WH_DNA-bd_sf"/>
</dbReference>
<dbReference type="SMART" id="SM00088">
    <property type="entry name" value="PINT"/>
    <property type="match status" value="1"/>
</dbReference>
<dbReference type="GO" id="GO:0043161">
    <property type="term" value="P:proteasome-mediated ubiquitin-dependent protein catabolic process"/>
    <property type="evidence" value="ECO:0000318"/>
    <property type="project" value="GO_Central"/>
</dbReference>
<dbReference type="PANTHER" id="PTHR14145:SF1">
    <property type="entry name" value="26S PROTEASOME NON-ATPASE REGULATORY SUBUNIT 6"/>
    <property type="match status" value="1"/>
</dbReference>
<sequence>MEEVPQDSRLAIAQKVFLIQTKDVPDVKRDELKEEVLAAIYKDNLAPLYQYLCTELGWPLDSARLTAMQEVNAGKVAELELKRKDAEENLGETEVRDAMLAKAEFLGSVCDREAAGKAYDEVEKKTASGGNRVDLLLSQIRLAILYKDWRAVKALVARAQALCEEGGDWERKNKLKVYQGMLALYSRQFAAAADLLLDSTATFTASELFPYSRLIFYAVVAALPTLSRTELKKRVVDSPEVLSVIHSLPGVQSLLEALYSCKYRQFYSSFLEVVAEMGRDMFLRHHIRHYSRELRAVFYTQFLESYKSVTLESMATAFDVSPAFLDGELVDFIVAGRLHAKIDKVSGVIETNRPDAKNALYADTLKKGDLLLNRVQKLARVIDME</sequence>
<keyword evidence="3" id="KW-0647">Proteasome</keyword>
<dbReference type="Gene3D" id="1.25.40.570">
    <property type="match status" value="1"/>
</dbReference>
<dbReference type="STRING" id="3055.A0A2K3D0E5"/>
<dbReference type="PROSITE" id="PS50250">
    <property type="entry name" value="PCI"/>
    <property type="match status" value="1"/>
</dbReference>
<comment type="similarity">
    <text evidence="2">Belongs to the proteasome subunit S10 family.</text>
</comment>
<reference evidence="6 7" key="1">
    <citation type="journal article" date="2007" name="Science">
        <title>The Chlamydomonas genome reveals the evolution of key animal and plant functions.</title>
        <authorList>
            <person name="Merchant S.S."/>
            <person name="Prochnik S.E."/>
            <person name="Vallon O."/>
            <person name="Harris E.H."/>
            <person name="Karpowicz S.J."/>
            <person name="Witman G.B."/>
            <person name="Terry A."/>
            <person name="Salamov A."/>
            <person name="Fritz-Laylin L.K."/>
            <person name="Marechal-Drouard L."/>
            <person name="Marshall W.F."/>
            <person name="Qu L.H."/>
            <person name="Nelson D.R."/>
            <person name="Sanderfoot A.A."/>
            <person name="Spalding M.H."/>
            <person name="Kapitonov V.V."/>
            <person name="Ren Q."/>
            <person name="Ferris P."/>
            <person name="Lindquist E."/>
            <person name="Shapiro H."/>
            <person name="Lucas S.M."/>
            <person name="Grimwood J."/>
            <person name="Schmutz J."/>
            <person name="Cardol P."/>
            <person name="Cerutti H."/>
            <person name="Chanfreau G."/>
            <person name="Chen C.L."/>
            <person name="Cognat V."/>
            <person name="Croft M.T."/>
            <person name="Dent R."/>
            <person name="Dutcher S."/>
            <person name="Fernandez E."/>
            <person name="Fukuzawa H."/>
            <person name="Gonzalez-Ballester D."/>
            <person name="Gonzalez-Halphen D."/>
            <person name="Hallmann A."/>
            <person name="Hanikenne M."/>
            <person name="Hippler M."/>
            <person name="Inwood W."/>
            <person name="Jabbari K."/>
            <person name="Kalanon M."/>
            <person name="Kuras R."/>
            <person name="Lefebvre P.A."/>
            <person name="Lemaire S.D."/>
            <person name="Lobanov A.V."/>
            <person name="Lohr M."/>
            <person name="Manuell A."/>
            <person name="Meier I."/>
            <person name="Mets L."/>
            <person name="Mittag M."/>
            <person name="Mittelmeier T."/>
            <person name="Moroney J.V."/>
            <person name="Moseley J."/>
            <person name="Napoli C."/>
            <person name="Nedelcu A.M."/>
            <person name="Niyogi K."/>
            <person name="Novoselov S.V."/>
            <person name="Paulsen I.T."/>
            <person name="Pazour G."/>
            <person name="Purton S."/>
            <person name="Ral J.P."/>
            <person name="Riano-Pachon D.M."/>
            <person name="Riekhof W."/>
            <person name="Rymarquis L."/>
            <person name="Schroda M."/>
            <person name="Stern D."/>
            <person name="Umen J."/>
            <person name="Willows R."/>
            <person name="Wilson N."/>
            <person name="Zimmer S.L."/>
            <person name="Allmer J."/>
            <person name="Balk J."/>
            <person name="Bisova K."/>
            <person name="Chen C.J."/>
            <person name="Elias M."/>
            <person name="Gendler K."/>
            <person name="Hauser C."/>
            <person name="Lamb M.R."/>
            <person name="Ledford H."/>
            <person name="Long J.C."/>
            <person name="Minagawa J."/>
            <person name="Page M.D."/>
            <person name="Pan J."/>
            <person name="Pootakham W."/>
            <person name="Roje S."/>
            <person name="Rose A."/>
            <person name="Stahlberg E."/>
            <person name="Terauchi A.M."/>
            <person name="Yang P."/>
            <person name="Ball S."/>
            <person name="Bowler C."/>
            <person name="Dieckmann C.L."/>
            <person name="Gladyshev V.N."/>
            <person name="Green P."/>
            <person name="Jorgensen R."/>
            <person name="Mayfield S."/>
            <person name="Mueller-Roeber B."/>
            <person name="Rajamani S."/>
            <person name="Sayre R.T."/>
            <person name="Brokstein P."/>
            <person name="Dubchak I."/>
            <person name="Goodstein D."/>
            <person name="Hornick L."/>
            <person name="Huang Y.W."/>
            <person name="Jhaveri J."/>
            <person name="Luo Y."/>
            <person name="Martinez D."/>
            <person name="Ngau W.C."/>
            <person name="Otillar B."/>
            <person name="Poliakov A."/>
            <person name="Porter A."/>
            <person name="Szajkowski L."/>
            <person name="Werner G."/>
            <person name="Zhou K."/>
            <person name="Grigoriev I.V."/>
            <person name="Rokhsar D.S."/>
            <person name="Grossman A.R."/>
        </authorList>
    </citation>
    <scope>NUCLEOTIDE SEQUENCE [LARGE SCALE GENOMIC DNA]</scope>
    <source>
        <strain evidence="7">CC-503</strain>
    </source>
</reference>
<evidence type="ECO:0000313" key="7">
    <source>
        <dbReference type="Proteomes" id="UP000006906"/>
    </source>
</evidence>
<evidence type="ECO:0000256" key="3">
    <source>
        <dbReference type="ARBA" id="ARBA00022942"/>
    </source>
</evidence>
<dbReference type="GO" id="GO:0000502">
    <property type="term" value="C:proteasome complex"/>
    <property type="evidence" value="ECO:0007669"/>
    <property type="project" value="UniProtKB-KW"/>
</dbReference>
<dbReference type="PaxDb" id="3055-EDP09070"/>
<comment type="function">
    <text evidence="1">Acts as a regulatory subunit of the 26S proteasome which is involved in the ATP-dependent degradation of ubiquitinated proteins.</text>
</comment>
<dbReference type="FunCoup" id="A0A2K3D0E5">
    <property type="interactions" value="2362"/>
</dbReference>
<evidence type="ECO:0000256" key="4">
    <source>
        <dbReference type="ARBA" id="ARBA00075096"/>
    </source>
</evidence>
<dbReference type="Proteomes" id="UP000006906">
    <property type="component" value="Chromosome 13"/>
</dbReference>
<organism evidence="6 7">
    <name type="scientific">Chlamydomonas reinhardtii</name>
    <name type="common">Chlamydomonas smithii</name>
    <dbReference type="NCBI Taxonomy" id="3055"/>
    <lineage>
        <taxon>Eukaryota</taxon>
        <taxon>Viridiplantae</taxon>
        <taxon>Chlorophyta</taxon>
        <taxon>core chlorophytes</taxon>
        <taxon>Chlorophyceae</taxon>
        <taxon>CS clade</taxon>
        <taxon>Chlamydomonadales</taxon>
        <taxon>Chlamydomonadaceae</taxon>
        <taxon>Chlamydomonas</taxon>
    </lineage>
</organism>
<keyword evidence="7" id="KW-1185">Reference proteome</keyword>
<dbReference type="OMA" id="RLHCKVD"/>
<dbReference type="Pfam" id="PF21154">
    <property type="entry name" value="RPN7_PSMD6_C"/>
    <property type="match status" value="1"/>
</dbReference>
<dbReference type="PANTHER" id="PTHR14145">
    <property type="entry name" value="26S PROTESOME SUBUNIT 6"/>
    <property type="match status" value="1"/>
</dbReference>
<dbReference type="Gramene" id="PNW74006">
    <property type="protein sequence ID" value="PNW74006"/>
    <property type="gene ID" value="CHLRE_13g581450v5"/>
</dbReference>
<dbReference type="InterPro" id="IPR049549">
    <property type="entry name" value="RPN7_PSMD6_C"/>
</dbReference>
<dbReference type="InterPro" id="IPR000717">
    <property type="entry name" value="PCI_dom"/>
</dbReference>
<dbReference type="OrthoDB" id="1452at2759"/>
<dbReference type="InterPro" id="IPR019585">
    <property type="entry name" value="Rpn7/CSN1"/>
</dbReference>
<dbReference type="Pfam" id="PF01399">
    <property type="entry name" value="PCI"/>
    <property type="match status" value="1"/>
</dbReference>
<evidence type="ECO:0000313" key="6">
    <source>
        <dbReference type="EMBL" id="PNW74006.1"/>
    </source>
</evidence>
<dbReference type="KEGG" id="cre:CHLRE_13g581450v5"/>
<evidence type="ECO:0000256" key="1">
    <source>
        <dbReference type="ARBA" id="ARBA00002187"/>
    </source>
</evidence>
<feature type="domain" description="PCI" evidence="5">
    <location>
        <begin position="173"/>
        <end position="356"/>
    </location>
</feature>
<accession>A0A2K3D0E5</accession>
<dbReference type="FunFam" id="1.25.40.570:FF:000005">
    <property type="entry name" value="26S proteasome regulatory subunit N7"/>
    <property type="match status" value="1"/>
</dbReference>
<dbReference type="SUPFAM" id="SSF46785">
    <property type="entry name" value="Winged helix' DNA-binding domain"/>
    <property type="match status" value="1"/>
</dbReference>
<evidence type="ECO:0000259" key="5">
    <source>
        <dbReference type="PROSITE" id="PS50250"/>
    </source>
</evidence>
<dbReference type="AlphaFoldDB" id="A0A2K3D0E5"/>
<dbReference type="RefSeq" id="XP_042917551.1">
    <property type="nucleotide sequence ID" value="XM_043069575.1"/>
</dbReference>
<dbReference type="EMBL" id="CM008974">
    <property type="protein sequence ID" value="PNW74006.1"/>
    <property type="molecule type" value="Genomic_DNA"/>
</dbReference>